<evidence type="ECO:0000256" key="1">
    <source>
        <dbReference type="SAM" id="MobiDB-lite"/>
    </source>
</evidence>
<dbReference type="EMBL" id="LGRX02019256">
    <property type="protein sequence ID" value="KAK3258806.1"/>
    <property type="molecule type" value="Genomic_DNA"/>
</dbReference>
<feature type="compositionally biased region" description="Basic and acidic residues" evidence="1">
    <location>
        <begin position="192"/>
        <end position="202"/>
    </location>
</feature>
<comment type="caution">
    <text evidence="2">The sequence shown here is derived from an EMBL/GenBank/DDBJ whole genome shotgun (WGS) entry which is preliminary data.</text>
</comment>
<evidence type="ECO:0000313" key="3">
    <source>
        <dbReference type="Proteomes" id="UP001190700"/>
    </source>
</evidence>
<feature type="non-terminal residue" evidence="2">
    <location>
        <position position="1"/>
    </location>
</feature>
<evidence type="ECO:0000313" key="2">
    <source>
        <dbReference type="EMBL" id="KAK3258806.1"/>
    </source>
</evidence>
<name>A0AAE0FFC5_9CHLO</name>
<dbReference type="AlphaFoldDB" id="A0AAE0FFC5"/>
<dbReference type="Proteomes" id="UP001190700">
    <property type="component" value="Unassembled WGS sequence"/>
</dbReference>
<protein>
    <submittedName>
        <fullName evidence="2">Uncharacterized protein</fullName>
    </submittedName>
</protein>
<organism evidence="2 3">
    <name type="scientific">Cymbomonas tetramitiformis</name>
    <dbReference type="NCBI Taxonomy" id="36881"/>
    <lineage>
        <taxon>Eukaryota</taxon>
        <taxon>Viridiplantae</taxon>
        <taxon>Chlorophyta</taxon>
        <taxon>Pyramimonadophyceae</taxon>
        <taxon>Pyramimonadales</taxon>
        <taxon>Pyramimonadaceae</taxon>
        <taxon>Cymbomonas</taxon>
    </lineage>
</organism>
<feature type="compositionally biased region" description="Low complexity" evidence="1">
    <location>
        <begin position="340"/>
        <end position="350"/>
    </location>
</feature>
<feature type="compositionally biased region" description="Polar residues" evidence="1">
    <location>
        <begin position="277"/>
        <end position="293"/>
    </location>
</feature>
<feature type="region of interest" description="Disordered" evidence="1">
    <location>
        <begin position="192"/>
        <end position="367"/>
    </location>
</feature>
<proteinExistence type="predicted"/>
<sequence>AMASPRAMALLGITPRTIARMLHLGKLGGAKGNTHAEWADNGGQPRRSHFLSSASQKAPLTQNGILQHAESWKLAGYYHPHTFVGGLGDAVRESSRMDCPDPWRYSRSDVLSGLVRGIGGAQETDDTLANEMERDWKVAGVYHSKLGGAGGLGASVEERHVAETSVWGGGATRTQHYCEPSSLGSDEDLVGVRHRDQSHERWNQPGIHHHSPTASNLGPSYPERSLHPPLHSLGASTAGHSEQPLRGRAHDACSPKGDVSADEQPSKAANIVHSRKVQISSSEPTLPQQSSPTDGLGAASTALPDALQRKRKDQSEPLLPMRSASGNSASKRWARRHICSPSAPSSTATALGDDVACTRPQYQGKGV</sequence>
<accession>A0AAE0FFC5</accession>
<feature type="region of interest" description="Disordered" evidence="1">
    <location>
        <begin position="35"/>
        <end position="55"/>
    </location>
</feature>
<feature type="compositionally biased region" description="Basic and acidic residues" evidence="1">
    <location>
        <begin position="243"/>
        <end position="253"/>
    </location>
</feature>
<gene>
    <name evidence="2" type="ORF">CYMTET_32165</name>
</gene>
<keyword evidence="3" id="KW-1185">Reference proteome</keyword>
<reference evidence="2 3" key="1">
    <citation type="journal article" date="2015" name="Genome Biol. Evol.">
        <title>Comparative Genomics of a Bacterivorous Green Alga Reveals Evolutionary Causalities and Consequences of Phago-Mixotrophic Mode of Nutrition.</title>
        <authorList>
            <person name="Burns J.A."/>
            <person name="Paasch A."/>
            <person name="Narechania A."/>
            <person name="Kim E."/>
        </authorList>
    </citation>
    <scope>NUCLEOTIDE SEQUENCE [LARGE SCALE GENOMIC DNA]</scope>
    <source>
        <strain evidence="2 3">PLY_AMNH</strain>
    </source>
</reference>